<dbReference type="Proteomes" id="UP000504633">
    <property type="component" value="Unplaced"/>
</dbReference>
<feature type="compositionally biased region" description="Basic residues" evidence="12">
    <location>
        <begin position="674"/>
        <end position="685"/>
    </location>
</feature>
<dbReference type="GO" id="GO:0000978">
    <property type="term" value="F:RNA polymerase II cis-regulatory region sequence-specific DNA binding"/>
    <property type="evidence" value="ECO:0007669"/>
    <property type="project" value="TreeGrafter"/>
</dbReference>
<organism evidence="15 16">
    <name type="scientific">Drosophila hydei</name>
    <name type="common">Fruit fly</name>
    <dbReference type="NCBI Taxonomy" id="7224"/>
    <lineage>
        <taxon>Eukaryota</taxon>
        <taxon>Metazoa</taxon>
        <taxon>Ecdysozoa</taxon>
        <taxon>Arthropoda</taxon>
        <taxon>Hexapoda</taxon>
        <taxon>Insecta</taxon>
        <taxon>Pterygota</taxon>
        <taxon>Neoptera</taxon>
        <taxon>Endopterygota</taxon>
        <taxon>Diptera</taxon>
        <taxon>Brachycera</taxon>
        <taxon>Muscomorpha</taxon>
        <taxon>Ephydroidea</taxon>
        <taxon>Drosophilidae</taxon>
        <taxon>Drosophila</taxon>
    </lineage>
</organism>
<evidence type="ECO:0000256" key="4">
    <source>
        <dbReference type="ARBA" id="ARBA00022724"/>
    </source>
</evidence>
<feature type="region of interest" description="Disordered" evidence="12">
    <location>
        <begin position="226"/>
        <end position="312"/>
    </location>
</feature>
<dbReference type="CDD" id="cd00131">
    <property type="entry name" value="PAX"/>
    <property type="match status" value="1"/>
</dbReference>
<evidence type="ECO:0000256" key="10">
    <source>
        <dbReference type="PROSITE-ProRule" id="PRU00108"/>
    </source>
</evidence>
<keyword evidence="9 10" id="KW-0539">Nucleus</keyword>
<dbReference type="RefSeq" id="XP_023163065.2">
    <property type="nucleotide sequence ID" value="XM_023307297.2"/>
</dbReference>
<feature type="compositionally biased region" description="Low complexity" evidence="12">
    <location>
        <begin position="349"/>
        <end position="384"/>
    </location>
</feature>
<dbReference type="GO" id="GO:0051240">
    <property type="term" value="P:positive regulation of multicellular organismal process"/>
    <property type="evidence" value="ECO:0007669"/>
    <property type="project" value="UniProtKB-ARBA"/>
</dbReference>
<sequence length="915" mass="95776">MFTLQPTPAAIGSVPWSTGALIERLPTLEDMNHKDNVLAMRNLPCLGVASGNGLGGIGGKAAATAAMEAADATTASQPPHSTSSYFTTTYYHLTDDECHSGVNQLGGVFVGGRPLPDSTRQKIVELAHSGARPCDISRILQVSNGCVSKILGRYYETGSIRPRAIGGSKPRVATAEVVSKISQYKRECPSIFAWEIRDRLLQENVCTNDNIPSVSSINRVLRNLAAQKEQQSGGQSSSNTSTNLNPNPSTSQGSSTGNGNKNASSNGTSMSGASGVGVGTNTSTNDLIQTATPLNSSESGGASNSGEGSEQESIYEKIRLLNTQHVPALDPALSTPAAPPVSHEQLMTSVPSHFSPHPHASHSIPIHVHGQHQPQHNQPQHQQQSWSSRHYPTGSWYAAPLNGSEMASSAGVISVTGYGQGGASAAPSLLPGHPLTPPNDLINIGGPTVRLDNCSIASVDEVMLKKELDGHQSDETGSGEGDNSNGGASNIGASEDDQARLILKRKLQRNRTSFTNDQIDSLEKEFERTHYPDVFARERLAGKIGLPEARIQVWFSNRRAKWRREEKLRSQRRTPNSTGTNGTSSSTSATTSLTDSPNSLGGCSSLLVGSAGSGLNSLSSPNPISTPTGGLETSEAHHPVGSGGGGGVGNAQIRSGAHDVSNECTPGLGITDHRHQHHQHHHHVPHTLVPSISPRLNFNSGFSSSMSAMYSNMHHNALSMSEGYGAVSSMPSFSHPTVGSPIAQQRDLTPPSMYSCHMPLRPPHLGPHQLVCVGGATNESTSVSSSPTVNMTNAASNNSTGYESIPAYGLPPPPPAPTSGLGTPTVANAAIAAAHHQNMEARPSTCSPSQMGHGSAFGSESLSPAMPSYAHMSYNYANSVASSGGANPAGALNSLNSHGSGKQQFFASCFYSPWA</sequence>
<evidence type="ECO:0000256" key="7">
    <source>
        <dbReference type="ARBA" id="ARBA00023155"/>
    </source>
</evidence>
<dbReference type="OrthoDB" id="3225452at2759"/>
<keyword evidence="6 10" id="KW-0238">DNA-binding</keyword>
<feature type="compositionally biased region" description="Polar residues" evidence="12">
    <location>
        <begin position="279"/>
        <end position="295"/>
    </location>
</feature>
<evidence type="ECO:0000256" key="2">
    <source>
        <dbReference type="ARBA" id="ARBA00005733"/>
    </source>
</evidence>
<dbReference type="OMA" id="ASIDHQR"/>
<gene>
    <name evidence="16" type="primary">LOC111594134</name>
</gene>
<evidence type="ECO:0000313" key="15">
    <source>
        <dbReference type="Proteomes" id="UP000504633"/>
    </source>
</evidence>
<protein>
    <submittedName>
        <fullName evidence="16">Paired box protein Pax-6</fullName>
    </submittedName>
</protein>
<dbReference type="GO" id="GO:0045944">
    <property type="term" value="P:positive regulation of transcription by RNA polymerase II"/>
    <property type="evidence" value="ECO:0007669"/>
    <property type="project" value="UniProtKB-ARBA"/>
</dbReference>
<feature type="region of interest" description="Disordered" evidence="12">
    <location>
        <begin position="617"/>
        <end position="688"/>
    </location>
</feature>
<accession>A0A6J1LCR4</accession>
<evidence type="ECO:0000256" key="1">
    <source>
        <dbReference type="ARBA" id="ARBA00004123"/>
    </source>
</evidence>
<dbReference type="PRINTS" id="PR00027">
    <property type="entry name" value="PAIREDBOX"/>
</dbReference>
<feature type="DNA-binding region" description="Homeobox" evidence="10">
    <location>
        <begin position="507"/>
        <end position="566"/>
    </location>
</feature>
<keyword evidence="3" id="KW-0217">Developmental protein</keyword>
<dbReference type="GO" id="GO:0030154">
    <property type="term" value="P:cell differentiation"/>
    <property type="evidence" value="ECO:0007669"/>
    <property type="project" value="UniProtKB-ARBA"/>
</dbReference>
<dbReference type="KEGG" id="dhe:111594134"/>
<proteinExistence type="inferred from homology"/>
<dbReference type="PANTHER" id="PTHR45636">
    <property type="entry name" value="PAIRED BOX PROTEIN PAX-6-RELATED-RELATED"/>
    <property type="match status" value="1"/>
</dbReference>
<keyword evidence="5" id="KW-0805">Transcription regulation</keyword>
<dbReference type="InterPro" id="IPR001523">
    <property type="entry name" value="Paired_dom"/>
</dbReference>
<feature type="compositionally biased region" description="Low complexity" evidence="12">
    <location>
        <begin position="230"/>
        <end position="260"/>
    </location>
</feature>
<dbReference type="GO" id="GO:0090596">
    <property type="term" value="P:sensory organ morphogenesis"/>
    <property type="evidence" value="ECO:0007669"/>
    <property type="project" value="UniProtKB-ARBA"/>
</dbReference>
<dbReference type="PROSITE" id="PS00034">
    <property type="entry name" value="PAIRED_1"/>
    <property type="match status" value="1"/>
</dbReference>
<evidence type="ECO:0000313" key="16">
    <source>
        <dbReference type="RefSeq" id="XP_023163065.2"/>
    </source>
</evidence>
<evidence type="ECO:0000256" key="5">
    <source>
        <dbReference type="ARBA" id="ARBA00023015"/>
    </source>
</evidence>
<evidence type="ECO:0000259" key="14">
    <source>
        <dbReference type="PROSITE" id="PS51057"/>
    </source>
</evidence>
<feature type="compositionally biased region" description="Low complexity" evidence="12">
    <location>
        <begin position="574"/>
        <end position="598"/>
    </location>
</feature>
<keyword evidence="7 10" id="KW-0371">Homeobox</keyword>
<evidence type="ECO:0000256" key="11">
    <source>
        <dbReference type="RuleBase" id="RU000682"/>
    </source>
</evidence>
<evidence type="ECO:0000256" key="8">
    <source>
        <dbReference type="ARBA" id="ARBA00023163"/>
    </source>
</evidence>
<dbReference type="GO" id="GO:0048731">
    <property type="term" value="P:system development"/>
    <property type="evidence" value="ECO:0007669"/>
    <property type="project" value="UniProtKB-ARBA"/>
</dbReference>
<dbReference type="Gene3D" id="1.10.10.60">
    <property type="entry name" value="Homeodomain-like"/>
    <property type="match status" value="1"/>
</dbReference>
<feature type="region of interest" description="Disordered" evidence="12">
    <location>
        <begin position="348"/>
        <end position="391"/>
    </location>
</feature>
<evidence type="ECO:0000256" key="12">
    <source>
        <dbReference type="SAM" id="MobiDB-lite"/>
    </source>
</evidence>
<comment type="subcellular location">
    <subcellularLocation>
        <location evidence="1 10 11">Nucleus</location>
    </subcellularLocation>
</comment>
<dbReference type="FunFam" id="1.10.10.60:FF:000516">
    <property type="entry name" value="Transcription factor Toy"/>
    <property type="match status" value="1"/>
</dbReference>
<dbReference type="SMART" id="SM00389">
    <property type="entry name" value="HOX"/>
    <property type="match status" value="1"/>
</dbReference>
<dbReference type="InterPro" id="IPR043182">
    <property type="entry name" value="PAIRED_DNA-bd_dom"/>
</dbReference>
<dbReference type="PROSITE" id="PS00027">
    <property type="entry name" value="HOMEOBOX_1"/>
    <property type="match status" value="1"/>
</dbReference>
<dbReference type="InterPro" id="IPR017970">
    <property type="entry name" value="Homeobox_CS"/>
</dbReference>
<feature type="domain" description="Paired" evidence="14">
    <location>
        <begin position="98"/>
        <end position="224"/>
    </location>
</feature>
<evidence type="ECO:0000259" key="13">
    <source>
        <dbReference type="PROSITE" id="PS50071"/>
    </source>
</evidence>
<dbReference type="PANTHER" id="PTHR45636:SF41">
    <property type="entry name" value="PAIRED BOX PROTEIN PAX-6-RELATED"/>
    <property type="match status" value="1"/>
</dbReference>
<dbReference type="AlphaFoldDB" id="A0A6J1LCR4"/>
<evidence type="ECO:0000256" key="3">
    <source>
        <dbReference type="ARBA" id="ARBA00022473"/>
    </source>
</evidence>
<dbReference type="Pfam" id="PF00292">
    <property type="entry name" value="PAX"/>
    <property type="match status" value="1"/>
</dbReference>
<keyword evidence="8" id="KW-0804">Transcription</keyword>
<dbReference type="PROSITE" id="PS50071">
    <property type="entry name" value="HOMEOBOX_2"/>
    <property type="match status" value="1"/>
</dbReference>
<dbReference type="Pfam" id="PF00046">
    <property type="entry name" value="Homeodomain"/>
    <property type="match status" value="1"/>
</dbReference>
<evidence type="ECO:0000256" key="6">
    <source>
        <dbReference type="ARBA" id="ARBA00023125"/>
    </source>
</evidence>
<dbReference type="FunFam" id="1.10.10.10:FF:000069">
    <property type="entry name" value="Paired box protein Pax-6"/>
    <property type="match status" value="1"/>
</dbReference>
<dbReference type="PROSITE" id="PS51057">
    <property type="entry name" value="PAIRED_2"/>
    <property type="match status" value="1"/>
</dbReference>
<dbReference type="InterPro" id="IPR009057">
    <property type="entry name" value="Homeodomain-like_sf"/>
</dbReference>
<dbReference type="FunFam" id="1.10.10.10:FF:000003">
    <property type="entry name" value="Paired box protein Pax-6"/>
    <property type="match status" value="1"/>
</dbReference>
<dbReference type="SUPFAM" id="SSF46689">
    <property type="entry name" value="Homeodomain-like"/>
    <property type="match status" value="2"/>
</dbReference>
<keyword evidence="15" id="KW-1185">Reference proteome</keyword>
<comment type="similarity">
    <text evidence="2">Belongs to the paired homeobox family.</text>
</comment>
<feature type="domain" description="Homeobox" evidence="13">
    <location>
        <begin position="505"/>
        <end position="565"/>
    </location>
</feature>
<feature type="region of interest" description="Disordered" evidence="12">
    <location>
        <begin position="471"/>
        <end position="494"/>
    </location>
</feature>
<evidence type="ECO:0000256" key="9">
    <source>
        <dbReference type="ARBA" id="ARBA00023242"/>
    </source>
</evidence>
<dbReference type="GO" id="GO:0000981">
    <property type="term" value="F:DNA-binding transcription factor activity, RNA polymerase II-specific"/>
    <property type="evidence" value="ECO:0007669"/>
    <property type="project" value="InterPro"/>
</dbReference>
<dbReference type="CDD" id="cd00086">
    <property type="entry name" value="homeodomain"/>
    <property type="match status" value="1"/>
</dbReference>
<name>A0A6J1LCR4_DROHY</name>
<feature type="compositionally biased region" description="Low complexity" evidence="12">
    <location>
        <begin position="296"/>
        <end position="312"/>
    </location>
</feature>
<dbReference type="GO" id="GO:0005634">
    <property type="term" value="C:nucleus"/>
    <property type="evidence" value="ECO:0007669"/>
    <property type="project" value="UniProtKB-SubCell"/>
</dbReference>
<reference evidence="16" key="1">
    <citation type="submission" date="2025-08" db="UniProtKB">
        <authorList>
            <consortium name="RefSeq"/>
        </authorList>
    </citation>
    <scope>IDENTIFICATION</scope>
    <source>
        <strain evidence="16">15085-1641.00</strain>
        <tissue evidence="16">Whole body</tissue>
    </source>
</reference>
<keyword evidence="4" id="KW-0563">Paired box</keyword>
<feature type="compositionally biased region" description="Polar residues" evidence="12">
    <location>
        <begin position="481"/>
        <end position="492"/>
    </location>
</feature>
<dbReference type="GeneID" id="111594134"/>
<dbReference type="Gene3D" id="1.10.10.10">
    <property type="entry name" value="Winged helix-like DNA-binding domain superfamily/Winged helix DNA-binding domain"/>
    <property type="match status" value="2"/>
</dbReference>
<dbReference type="GO" id="GO:0009791">
    <property type="term" value="P:post-embryonic development"/>
    <property type="evidence" value="ECO:0007669"/>
    <property type="project" value="UniProtKB-ARBA"/>
</dbReference>
<dbReference type="InterPro" id="IPR036388">
    <property type="entry name" value="WH-like_DNA-bd_sf"/>
</dbReference>
<feature type="region of interest" description="Disordered" evidence="12">
    <location>
        <begin position="562"/>
        <end position="598"/>
    </location>
</feature>
<feature type="compositionally biased region" description="Polar residues" evidence="12">
    <location>
        <begin position="261"/>
        <end position="272"/>
    </location>
</feature>
<dbReference type="SMART" id="SM00351">
    <property type="entry name" value="PAX"/>
    <property type="match status" value="1"/>
</dbReference>
<dbReference type="InterPro" id="IPR001356">
    <property type="entry name" value="HD"/>
</dbReference>
<dbReference type="InterPro" id="IPR043565">
    <property type="entry name" value="PAX_fam"/>
</dbReference>